<dbReference type="AlphaFoldDB" id="A0A8K0F471"/>
<evidence type="ECO:0000313" key="9">
    <source>
        <dbReference type="Proteomes" id="UP000799049"/>
    </source>
</evidence>
<feature type="repeat" description="Solcar" evidence="5">
    <location>
        <begin position="101"/>
        <end position="195"/>
    </location>
</feature>
<evidence type="ECO:0000313" key="8">
    <source>
        <dbReference type="EMBL" id="KAF0852554.1"/>
    </source>
</evidence>
<name>A0A8K0F471_ANDGO</name>
<evidence type="ECO:0000256" key="7">
    <source>
        <dbReference type="SAM" id="Phobius"/>
    </source>
</evidence>
<dbReference type="OrthoDB" id="250329at2759"/>
<dbReference type="GO" id="GO:0016020">
    <property type="term" value="C:membrane"/>
    <property type="evidence" value="ECO:0007669"/>
    <property type="project" value="UniProtKB-SubCell"/>
</dbReference>
<keyword evidence="2 5" id="KW-0812">Transmembrane</keyword>
<evidence type="ECO:0000256" key="2">
    <source>
        <dbReference type="ARBA" id="ARBA00022692"/>
    </source>
</evidence>
<feature type="repeat" description="Solcar" evidence="5">
    <location>
        <begin position="215"/>
        <end position="297"/>
    </location>
</feature>
<dbReference type="Proteomes" id="UP000799049">
    <property type="component" value="Unassembled WGS sequence"/>
</dbReference>
<dbReference type="Gene3D" id="1.50.40.10">
    <property type="entry name" value="Mitochondrial carrier domain"/>
    <property type="match status" value="1"/>
</dbReference>
<dbReference type="Pfam" id="PF00153">
    <property type="entry name" value="Mito_carr"/>
    <property type="match status" value="3"/>
</dbReference>
<evidence type="ECO:0000256" key="1">
    <source>
        <dbReference type="ARBA" id="ARBA00004141"/>
    </source>
</evidence>
<keyword evidence="3" id="KW-0677">Repeat</keyword>
<dbReference type="InterPro" id="IPR023395">
    <property type="entry name" value="MCP_dom_sf"/>
</dbReference>
<dbReference type="PANTHER" id="PTHR24089">
    <property type="entry name" value="SOLUTE CARRIER FAMILY 25"/>
    <property type="match status" value="1"/>
</dbReference>
<keyword evidence="7" id="KW-1133">Transmembrane helix</keyword>
<comment type="subcellular location">
    <subcellularLocation>
        <location evidence="1">Membrane</location>
        <topology evidence="1">Multi-pass membrane protein</topology>
    </subcellularLocation>
</comment>
<proteinExistence type="inferred from homology"/>
<evidence type="ECO:0000256" key="6">
    <source>
        <dbReference type="RuleBase" id="RU000488"/>
    </source>
</evidence>
<gene>
    <name evidence="8" type="ORF">ANDGO_03970</name>
</gene>
<dbReference type="EMBL" id="VRVR01000029">
    <property type="protein sequence ID" value="KAF0852554.1"/>
    <property type="molecule type" value="Genomic_DNA"/>
</dbReference>
<feature type="transmembrane region" description="Helical" evidence="7">
    <location>
        <begin position="60"/>
        <end position="79"/>
    </location>
</feature>
<feature type="repeat" description="Solcar" evidence="5">
    <location>
        <begin position="4"/>
        <end position="88"/>
    </location>
</feature>
<sequence length="318" mass="35039">MTKSDVRLSLASSASAGLLVRFLTYPFDTIKARLQIDRPWIPQPASSKNVRTIAVNLRSLFRGLLVAIVGSVPAFTLYLSSYEMLKQSLEQSPFSHSVACSPFVLNMIAGLGAESISTLLWVPLDVVRQHQQIALPIAYPHTHSNLSHVLHSVYHGPHGTQPSVMNFYSGVDATLHSFDPYSAVYFGVYDLLKTNLLSWSMQRHNADGDRSTSFAEHMETAPVFFASGAIAACVTNPLDLVKLRLQMGVVKSVHQGFVTVIQDHGVKGLWKGCAARVAQASPSAAISIVFYEQFKLLYRCLFFFFECAPVSRDKSQNG</sequence>
<evidence type="ECO:0000256" key="3">
    <source>
        <dbReference type="ARBA" id="ARBA00022737"/>
    </source>
</evidence>
<evidence type="ECO:0000256" key="4">
    <source>
        <dbReference type="ARBA" id="ARBA00023136"/>
    </source>
</evidence>
<organism evidence="8 9">
    <name type="scientific">Andalucia godoyi</name>
    <name type="common">Flagellate</name>
    <dbReference type="NCBI Taxonomy" id="505711"/>
    <lineage>
        <taxon>Eukaryota</taxon>
        <taxon>Discoba</taxon>
        <taxon>Jakobida</taxon>
        <taxon>Andalucina</taxon>
        <taxon>Andaluciidae</taxon>
        <taxon>Andalucia</taxon>
    </lineage>
</organism>
<dbReference type="PROSITE" id="PS50920">
    <property type="entry name" value="SOLCAR"/>
    <property type="match status" value="3"/>
</dbReference>
<keyword evidence="6" id="KW-0813">Transport</keyword>
<comment type="similarity">
    <text evidence="6">Belongs to the mitochondrial carrier (TC 2.A.29) family.</text>
</comment>
<reference evidence="8" key="1">
    <citation type="submission" date="2019-09" db="EMBL/GenBank/DDBJ databases">
        <title>The Mitochondrial Proteome of the Jakobid, Andalucia godoyi, a Protist With the Most Gene-Rich and Bacteria-Like Mitochondrial Genome.</title>
        <authorList>
            <person name="Gray M.W."/>
            <person name="Burger G."/>
            <person name="Derelle R."/>
            <person name="Klimes V."/>
            <person name="Leger M."/>
            <person name="Sarrasin M."/>
            <person name="Vlcek C."/>
            <person name="Roger A.J."/>
            <person name="Elias M."/>
            <person name="Lang B.F."/>
        </authorList>
    </citation>
    <scope>NUCLEOTIDE SEQUENCE</scope>
    <source>
        <strain evidence="8">And28</strain>
    </source>
</reference>
<dbReference type="SUPFAM" id="SSF103506">
    <property type="entry name" value="Mitochondrial carrier"/>
    <property type="match status" value="1"/>
</dbReference>
<keyword evidence="9" id="KW-1185">Reference proteome</keyword>
<keyword evidence="4 5" id="KW-0472">Membrane</keyword>
<comment type="caution">
    <text evidence="8">The sequence shown here is derived from an EMBL/GenBank/DDBJ whole genome shotgun (WGS) entry which is preliminary data.</text>
</comment>
<dbReference type="InterPro" id="IPR018108">
    <property type="entry name" value="MCP_transmembrane"/>
</dbReference>
<accession>A0A8K0F471</accession>
<evidence type="ECO:0000256" key="5">
    <source>
        <dbReference type="PROSITE-ProRule" id="PRU00282"/>
    </source>
</evidence>
<protein>
    <submittedName>
        <fullName evidence="8">Solute carrier family 25 (Mitochondrial aspartate/glutamate transporter) member 12/13</fullName>
    </submittedName>
</protein>